<feature type="transmembrane region" description="Helical" evidence="1">
    <location>
        <begin position="86"/>
        <end position="114"/>
    </location>
</feature>
<keyword evidence="1" id="KW-0472">Membrane</keyword>
<feature type="transmembrane region" description="Helical" evidence="1">
    <location>
        <begin position="269"/>
        <end position="287"/>
    </location>
</feature>
<gene>
    <name evidence="2" type="primary">AVEN_274615_1</name>
    <name evidence="2" type="ORF">TNCT_176881</name>
</gene>
<evidence type="ECO:0000313" key="3">
    <source>
        <dbReference type="Proteomes" id="UP000887116"/>
    </source>
</evidence>
<comment type="caution">
    <text evidence="2">The sequence shown here is derived from an EMBL/GenBank/DDBJ whole genome shotgun (WGS) entry which is preliminary data.</text>
</comment>
<feature type="transmembrane region" description="Helical" evidence="1">
    <location>
        <begin position="163"/>
        <end position="186"/>
    </location>
</feature>
<proteinExistence type="predicted"/>
<evidence type="ECO:0000256" key="1">
    <source>
        <dbReference type="SAM" id="Phobius"/>
    </source>
</evidence>
<reference evidence="2" key="1">
    <citation type="submission" date="2020-07" db="EMBL/GenBank/DDBJ databases">
        <title>Multicomponent nature underlies the extraordinary mechanical properties of spider dragline silk.</title>
        <authorList>
            <person name="Kono N."/>
            <person name="Nakamura H."/>
            <person name="Mori M."/>
            <person name="Yoshida Y."/>
            <person name="Ohtoshi R."/>
            <person name="Malay A.D."/>
            <person name="Moran D.A.P."/>
            <person name="Tomita M."/>
            <person name="Numata K."/>
            <person name="Arakawa K."/>
        </authorList>
    </citation>
    <scope>NUCLEOTIDE SEQUENCE</scope>
</reference>
<keyword evidence="1" id="KW-0812">Transmembrane</keyword>
<protein>
    <submittedName>
        <fullName evidence="2">Uncharacterized protein</fullName>
    </submittedName>
</protein>
<feature type="transmembrane region" description="Helical" evidence="1">
    <location>
        <begin position="55"/>
        <end position="74"/>
    </location>
</feature>
<accession>A0A8X6KSC2</accession>
<dbReference type="EMBL" id="BMAO01022251">
    <property type="protein sequence ID" value="GFQ80643.1"/>
    <property type="molecule type" value="Genomic_DNA"/>
</dbReference>
<feature type="transmembrane region" description="Helical" evidence="1">
    <location>
        <begin position="198"/>
        <end position="219"/>
    </location>
</feature>
<keyword evidence="3" id="KW-1185">Reference proteome</keyword>
<dbReference type="Proteomes" id="UP000887116">
    <property type="component" value="Unassembled WGS sequence"/>
</dbReference>
<dbReference type="AlphaFoldDB" id="A0A8X6KSC2"/>
<keyword evidence="1" id="KW-1133">Transmembrane helix</keyword>
<sequence>MSMAIIALIHRWTLHFRMGQLHSLSKRAIKLSEELSIPITNRVSRWADIFAKLNLLLFIPFVAVCFITLYDINFRTMAFGYEFHQILTVILIILFLISLFEFLMLPLSAFSIYYTFLCLNLRSIIKQFQESLGVLLKFKPEYTLKLYLSIKELVENVDSDLSLLMFTTSLYNASTMYFGVTVWLHSDEYDMLSSLSSIWILLTLSYTAFICMGISGSLVHETASDLYTEAEKRLSNGNRPPEALRQFLKVAEKGLYLTVWRIVPIKRSFILGTIGTIFTYCILLETVQSMS</sequence>
<evidence type="ECO:0000313" key="2">
    <source>
        <dbReference type="EMBL" id="GFQ80643.1"/>
    </source>
</evidence>
<name>A0A8X6KSC2_TRICU</name>
<organism evidence="2 3">
    <name type="scientific">Trichonephila clavata</name>
    <name type="common">Joro spider</name>
    <name type="synonym">Nephila clavata</name>
    <dbReference type="NCBI Taxonomy" id="2740835"/>
    <lineage>
        <taxon>Eukaryota</taxon>
        <taxon>Metazoa</taxon>
        <taxon>Ecdysozoa</taxon>
        <taxon>Arthropoda</taxon>
        <taxon>Chelicerata</taxon>
        <taxon>Arachnida</taxon>
        <taxon>Araneae</taxon>
        <taxon>Araneomorphae</taxon>
        <taxon>Entelegynae</taxon>
        <taxon>Araneoidea</taxon>
        <taxon>Nephilidae</taxon>
        <taxon>Trichonephila</taxon>
    </lineage>
</organism>